<dbReference type="InterPro" id="IPR051500">
    <property type="entry name" value="cTAGE_MIA/OTOR"/>
</dbReference>
<dbReference type="PROSITE" id="PS51257">
    <property type="entry name" value="PROKAR_LIPOPROTEIN"/>
    <property type="match status" value="1"/>
</dbReference>
<comment type="subcellular location">
    <subcellularLocation>
        <location evidence="1">Endoplasmic reticulum membrane</location>
        <topology evidence="1">Single-pass membrane protein</topology>
    </subcellularLocation>
</comment>
<feature type="region of interest" description="Disordered" evidence="7">
    <location>
        <begin position="327"/>
        <end position="352"/>
    </location>
</feature>
<sequence>MPRESQAGWFRYGEESPYNTSYSASFCACKERSPAGCLLSRVQAIRDYKGPDCRFLHLKTGDVIFVYHKLSGKRSDLWAGSMGKLFGYFAKDAVRTEELYAPKEIQIPTKDEDFLCVDGSMPSMENEDEWEAEDIQNSESQTSALVLDIAAEGHVSSSSHDEDFSSKERSSVLVQHNEDNKEMEVSEQSGSSWLGSGFTNWLGFGEQKGQEAKPEITQEDSFKGRKIALDLSDNIREDDIVEIMETKKPDPIDNGLSSVLNFDKRETVQLEDTKNVMPQKNDKMGKINTVKEGEESTFKKDNQQLHMGQESSSSSWIPFSISKVLSLSRETDDRQTHEKNENIKRDHGEDVEKVLDEKKQEKKISEDSIVQDHNDTIKGHDHVHAEKEEPLPYMQNGEQLSPNFVSENKKNEPASIQEDQMKDEQNKEEEKSGWYSTFYSSVLEFGREHVQVFKKDVPESSHHEYSKGMATPGPDQETYFTGSDETKIEASVTNKESEVLFSFRGVQSILKTLTFKQNDQSLKTTGPNLESTNEAILTNSVRNQVISDSARETILMESQEVSSAERTNELNRNHIEAINTNDFQNEGSLSESALEQQTDNDDFVKFKGHDLHLEERNPFNKEISKSNDCLEDICATTEEQLHFEVSDELLSETYEGQKDINRYPQAEGFNHQNVDNFAKDSTSIITSGSSGKPLMEEKSKESQNSHIYFYENYKNGVTLAKDKPSATMDISDLNEMVCEQHEVTSDIYNMNESSQDTPLHTEIMSKIKEQPTFAKHLNPKFDFYSLIVPKWKKCFPRDLEEKRYTSKMPCKAFIYKDASQISQSEQIKTRVKEDQSQVLQLPSVMDGVSKNDFTDTTNNHDVSVDKKEPEYFKKEEQSVSGMEESLESKAVSIQGQDQHSEVHSSEVSIINKGKDQDVSEMELQEGYLIHYKGRLSIVTDKLKTHIRSKSQREEREHSCKNLIYTYDRNNLDHVTEVSRTFEENKEIMQKKTEDDSSKIQTAVHNEAKLDIKLKEHNNECVTAASDNTCLPQQKLFEKTEASTSWPGDKIKSIKHENITLGNALKNQESNVSQETNEPESQQHKLPKQEFTQIENEQQEIELLSVAEDKGQKISETLRQDFSSVLLNDVHFQQTKEAMTKNKLFEVSHSKVSVETYEEKPTIDKSNKDMIVEEGRLPFSAIKKPFKQQLTRVQEINTSPSKAVLPNGDVEDQSRNLGNNKQHESTNILDYEKDISLEEHNFKGHIKHFHPIESSENDNSIVQSDVSKAMARTQEEDVQERDHKTHFGVSTQRTPRDKEIISNH</sequence>
<feature type="compositionally biased region" description="Basic and acidic residues" evidence="7">
    <location>
        <begin position="293"/>
        <end position="303"/>
    </location>
</feature>
<feature type="region of interest" description="Disordered" evidence="7">
    <location>
        <begin position="1063"/>
        <end position="1085"/>
    </location>
</feature>
<dbReference type="GO" id="GO:0005789">
    <property type="term" value="C:endoplasmic reticulum membrane"/>
    <property type="evidence" value="ECO:0007669"/>
    <property type="project" value="UniProtKB-SubCell"/>
</dbReference>
<feature type="non-terminal residue" evidence="9">
    <location>
        <position position="1303"/>
    </location>
</feature>
<evidence type="ECO:0000256" key="7">
    <source>
        <dbReference type="SAM" id="MobiDB-lite"/>
    </source>
</evidence>
<dbReference type="InterPro" id="IPR001452">
    <property type="entry name" value="SH3_domain"/>
</dbReference>
<gene>
    <name evidence="9" type="primary">Mia2</name>
    <name evidence="9" type="ORF">GTO96_0012396</name>
</gene>
<keyword evidence="3" id="KW-0732">Signal</keyword>
<dbReference type="EMBL" id="JAATIS010008546">
    <property type="protein sequence ID" value="KAG2457778.1"/>
    <property type="molecule type" value="Genomic_DNA"/>
</dbReference>
<dbReference type="Proteomes" id="UP000886611">
    <property type="component" value="Unassembled WGS sequence"/>
</dbReference>
<feature type="domain" description="SH3" evidence="8">
    <location>
        <begin position="42"/>
        <end position="95"/>
    </location>
</feature>
<feature type="compositionally biased region" description="Polar residues" evidence="7">
    <location>
        <begin position="396"/>
        <end position="406"/>
    </location>
</feature>
<feature type="region of interest" description="Disordered" evidence="7">
    <location>
        <begin position="293"/>
        <end position="313"/>
    </location>
</feature>
<keyword evidence="2" id="KW-0728">SH3 domain</keyword>
<reference evidence="9 10" key="1">
    <citation type="journal article" date="2021" name="Cell">
        <title>Tracing the genetic footprints of vertebrate landing in non-teleost ray-finned fishes.</title>
        <authorList>
            <person name="Bi X."/>
            <person name="Wang K."/>
            <person name="Yang L."/>
            <person name="Pan H."/>
            <person name="Jiang H."/>
            <person name="Wei Q."/>
            <person name="Fang M."/>
            <person name="Yu H."/>
            <person name="Zhu C."/>
            <person name="Cai Y."/>
            <person name="He Y."/>
            <person name="Gan X."/>
            <person name="Zeng H."/>
            <person name="Yu D."/>
            <person name="Zhu Y."/>
            <person name="Jiang H."/>
            <person name="Qiu Q."/>
            <person name="Yang H."/>
            <person name="Zhang Y.E."/>
            <person name="Wang W."/>
            <person name="Zhu M."/>
            <person name="He S."/>
            <person name="Zhang G."/>
        </authorList>
    </citation>
    <scope>NUCLEOTIDE SEQUENCE [LARGE SCALE GENOMIC DNA]</scope>
    <source>
        <strain evidence="9">Bchr_013</strain>
    </source>
</reference>
<feature type="region of interest" description="Disordered" evidence="7">
    <location>
        <begin position="390"/>
        <end position="429"/>
    </location>
</feature>
<evidence type="ECO:0000313" key="10">
    <source>
        <dbReference type="Proteomes" id="UP000886611"/>
    </source>
</evidence>
<evidence type="ECO:0000256" key="5">
    <source>
        <dbReference type="ARBA" id="ARBA00023054"/>
    </source>
</evidence>
<accession>A0A8X7WXQ8</accession>
<feature type="compositionally biased region" description="Polar residues" evidence="7">
    <location>
        <begin position="1064"/>
        <end position="1079"/>
    </location>
</feature>
<feature type="compositionally biased region" description="Basic and acidic residues" evidence="7">
    <location>
        <begin position="329"/>
        <end position="352"/>
    </location>
</feature>
<dbReference type="InterPro" id="IPR036028">
    <property type="entry name" value="SH3-like_dom_sf"/>
</dbReference>
<dbReference type="Gene3D" id="2.30.30.40">
    <property type="entry name" value="SH3 Domains"/>
    <property type="match status" value="1"/>
</dbReference>
<dbReference type="Pfam" id="PF07653">
    <property type="entry name" value="SH3_2"/>
    <property type="match status" value="1"/>
</dbReference>
<evidence type="ECO:0000256" key="1">
    <source>
        <dbReference type="ARBA" id="ARBA00004389"/>
    </source>
</evidence>
<comment type="caution">
    <text evidence="9">The sequence shown here is derived from an EMBL/GenBank/DDBJ whole genome shotgun (WGS) entry which is preliminary data.</text>
</comment>
<keyword evidence="4" id="KW-0256">Endoplasmic reticulum</keyword>
<proteinExistence type="predicted"/>
<dbReference type="PANTHER" id="PTHR23158:SF33">
    <property type="entry name" value="TRANSPORT AND GOLGI ORGANIZATION PROTEIN 1"/>
    <property type="match status" value="1"/>
</dbReference>
<feature type="region of interest" description="Disordered" evidence="7">
    <location>
        <begin position="1265"/>
        <end position="1303"/>
    </location>
</feature>
<evidence type="ECO:0000256" key="2">
    <source>
        <dbReference type="ARBA" id="ARBA00022443"/>
    </source>
</evidence>
<evidence type="ECO:0000256" key="6">
    <source>
        <dbReference type="ARBA" id="ARBA00023180"/>
    </source>
</evidence>
<evidence type="ECO:0000256" key="3">
    <source>
        <dbReference type="ARBA" id="ARBA00022729"/>
    </source>
</evidence>
<keyword evidence="5" id="KW-0175">Coiled coil</keyword>
<keyword evidence="10" id="KW-1185">Reference proteome</keyword>
<feature type="compositionally biased region" description="Basic and acidic residues" evidence="7">
    <location>
        <begin position="419"/>
        <end position="429"/>
    </location>
</feature>
<feature type="region of interest" description="Disordered" evidence="7">
    <location>
        <begin position="1196"/>
        <end position="1220"/>
    </location>
</feature>
<feature type="compositionally biased region" description="Basic and acidic residues" evidence="7">
    <location>
        <begin position="1293"/>
        <end position="1303"/>
    </location>
</feature>
<keyword evidence="6" id="KW-0325">Glycoprotein</keyword>
<name>A0A8X7WXQ8_POLSE</name>
<dbReference type="PANTHER" id="PTHR23158">
    <property type="entry name" value="MELANOMA INHIBITORY ACTIVITY-RELATED"/>
    <property type="match status" value="1"/>
</dbReference>
<feature type="non-terminal residue" evidence="9">
    <location>
        <position position="1"/>
    </location>
</feature>
<evidence type="ECO:0000256" key="4">
    <source>
        <dbReference type="ARBA" id="ARBA00022824"/>
    </source>
</evidence>
<evidence type="ECO:0000259" key="8">
    <source>
        <dbReference type="Pfam" id="PF07653"/>
    </source>
</evidence>
<organism evidence="9 10">
    <name type="scientific">Polypterus senegalus</name>
    <name type="common">Senegal bichir</name>
    <dbReference type="NCBI Taxonomy" id="55291"/>
    <lineage>
        <taxon>Eukaryota</taxon>
        <taxon>Metazoa</taxon>
        <taxon>Chordata</taxon>
        <taxon>Craniata</taxon>
        <taxon>Vertebrata</taxon>
        <taxon>Euteleostomi</taxon>
        <taxon>Actinopterygii</taxon>
        <taxon>Polypteriformes</taxon>
        <taxon>Polypteridae</taxon>
        <taxon>Polypterus</taxon>
    </lineage>
</organism>
<protein>
    <submittedName>
        <fullName evidence="9">MIA2 protein</fullName>
    </submittedName>
</protein>
<evidence type="ECO:0000313" key="9">
    <source>
        <dbReference type="EMBL" id="KAG2457778.1"/>
    </source>
</evidence>
<dbReference type="SUPFAM" id="SSF50044">
    <property type="entry name" value="SH3-domain"/>
    <property type="match status" value="1"/>
</dbReference>